<evidence type="ECO:0000256" key="6">
    <source>
        <dbReference type="SAM" id="Phobius"/>
    </source>
</evidence>
<keyword evidence="9" id="KW-1185">Reference proteome</keyword>
<dbReference type="Pfam" id="PF20684">
    <property type="entry name" value="Fung_rhodopsin"/>
    <property type="match status" value="1"/>
</dbReference>
<dbReference type="HOGENOM" id="CLU_2514222_0_0_1"/>
<dbReference type="AlphaFoldDB" id="A0A0A1T7Z3"/>
<gene>
    <name evidence="8" type="ORF">VHEMI02473</name>
</gene>
<name>A0A0A1T7Z3_9HYPO</name>
<keyword evidence="3 6" id="KW-1133">Transmembrane helix</keyword>
<protein>
    <recommendedName>
        <fullName evidence="7">Rhodopsin domain-containing protein</fullName>
    </recommendedName>
</protein>
<accession>A0A0A1T7Z3</accession>
<comment type="similarity">
    <text evidence="5">Belongs to the SAT4 family.</text>
</comment>
<reference evidence="8 9" key="1">
    <citation type="journal article" date="2015" name="Genome Announc.">
        <title>Draft Genome Sequence and Gene Annotation of the Entomopathogenic Fungus Verticillium hemipterigenum.</title>
        <authorList>
            <person name="Horn F."/>
            <person name="Habel A."/>
            <person name="Scharf D.H."/>
            <person name="Dworschak J."/>
            <person name="Brakhage A.A."/>
            <person name="Guthke R."/>
            <person name="Hertweck C."/>
            <person name="Linde J."/>
        </authorList>
    </citation>
    <scope>NUCLEOTIDE SEQUENCE [LARGE SCALE GENOMIC DNA]</scope>
</reference>
<keyword evidence="2 6" id="KW-0812">Transmembrane</keyword>
<dbReference type="PANTHER" id="PTHR33048">
    <property type="entry name" value="PTH11-LIKE INTEGRAL MEMBRANE PROTEIN (AFU_ORTHOLOGUE AFUA_5G11245)"/>
    <property type="match status" value="1"/>
</dbReference>
<feature type="domain" description="Rhodopsin" evidence="7">
    <location>
        <begin position="4"/>
        <end position="64"/>
    </location>
</feature>
<dbReference type="InterPro" id="IPR052337">
    <property type="entry name" value="SAT4-like"/>
</dbReference>
<dbReference type="OrthoDB" id="444631at2759"/>
<dbReference type="GO" id="GO:0016020">
    <property type="term" value="C:membrane"/>
    <property type="evidence" value="ECO:0007669"/>
    <property type="project" value="UniProtKB-SubCell"/>
</dbReference>
<organism evidence="8 9">
    <name type="scientific">[Torrubiella] hemipterigena</name>
    <dbReference type="NCBI Taxonomy" id="1531966"/>
    <lineage>
        <taxon>Eukaryota</taxon>
        <taxon>Fungi</taxon>
        <taxon>Dikarya</taxon>
        <taxon>Ascomycota</taxon>
        <taxon>Pezizomycotina</taxon>
        <taxon>Sordariomycetes</taxon>
        <taxon>Hypocreomycetidae</taxon>
        <taxon>Hypocreales</taxon>
        <taxon>Clavicipitaceae</taxon>
        <taxon>Clavicipitaceae incertae sedis</taxon>
        <taxon>'Torrubiella' clade</taxon>
    </lineage>
</organism>
<evidence type="ECO:0000259" key="7">
    <source>
        <dbReference type="Pfam" id="PF20684"/>
    </source>
</evidence>
<keyword evidence="4 6" id="KW-0472">Membrane</keyword>
<feature type="transmembrane region" description="Helical" evidence="6">
    <location>
        <begin position="6"/>
        <end position="25"/>
    </location>
</feature>
<comment type="subcellular location">
    <subcellularLocation>
        <location evidence="1">Membrane</location>
        <topology evidence="1">Multi-pass membrane protein</topology>
    </subcellularLocation>
</comment>
<evidence type="ECO:0000256" key="5">
    <source>
        <dbReference type="ARBA" id="ARBA00038359"/>
    </source>
</evidence>
<evidence type="ECO:0000313" key="9">
    <source>
        <dbReference type="Proteomes" id="UP000039046"/>
    </source>
</evidence>
<dbReference type="EMBL" id="CDHN01000001">
    <property type="protein sequence ID" value="CEJ82407.1"/>
    <property type="molecule type" value="Genomic_DNA"/>
</dbReference>
<evidence type="ECO:0000256" key="1">
    <source>
        <dbReference type="ARBA" id="ARBA00004141"/>
    </source>
</evidence>
<evidence type="ECO:0000256" key="4">
    <source>
        <dbReference type="ARBA" id="ARBA00023136"/>
    </source>
</evidence>
<evidence type="ECO:0000313" key="8">
    <source>
        <dbReference type="EMBL" id="CEJ82407.1"/>
    </source>
</evidence>
<dbReference type="PANTHER" id="PTHR33048:SF143">
    <property type="entry name" value="EXTRACELLULAR MEMBRANE PROTEIN CFEM DOMAIN-CONTAINING PROTEIN-RELATED"/>
    <property type="match status" value="1"/>
</dbReference>
<dbReference type="InterPro" id="IPR049326">
    <property type="entry name" value="Rhodopsin_dom_fungi"/>
</dbReference>
<feature type="transmembrane region" description="Helical" evidence="6">
    <location>
        <begin position="37"/>
        <end position="57"/>
    </location>
</feature>
<sequence length="85" mass="9796">MEQSWINFALDIGVFIIPLSQLGHLNLHWKQKISVGAMFFLGTLATIAGFIRLSWILQFQCTSKYWNHLRLYADDSTHGSKGNWI</sequence>
<proteinExistence type="inferred from homology"/>
<evidence type="ECO:0000256" key="3">
    <source>
        <dbReference type="ARBA" id="ARBA00022989"/>
    </source>
</evidence>
<dbReference type="Proteomes" id="UP000039046">
    <property type="component" value="Unassembled WGS sequence"/>
</dbReference>
<evidence type="ECO:0000256" key="2">
    <source>
        <dbReference type="ARBA" id="ARBA00022692"/>
    </source>
</evidence>